<dbReference type="Proteomes" id="UP000270230">
    <property type="component" value="Unassembled WGS sequence"/>
</dbReference>
<dbReference type="VEuPathDB" id="FungiDB:BTJ68_05367"/>
<name>A0A3M7CVE7_HORWE</name>
<evidence type="ECO:0000313" key="2">
    <source>
        <dbReference type="Proteomes" id="UP000270230"/>
    </source>
</evidence>
<dbReference type="PANTHER" id="PTHR42085:SF4">
    <property type="entry name" value="F-BOX DOMAIN-CONTAINING PROTEIN"/>
    <property type="match status" value="1"/>
</dbReference>
<dbReference type="PANTHER" id="PTHR42085">
    <property type="entry name" value="F-BOX DOMAIN-CONTAINING PROTEIN"/>
    <property type="match status" value="1"/>
</dbReference>
<evidence type="ECO:0000313" key="1">
    <source>
        <dbReference type="EMBL" id="RMY55636.1"/>
    </source>
</evidence>
<dbReference type="InterPro" id="IPR038883">
    <property type="entry name" value="AN11006-like"/>
</dbReference>
<organism evidence="1 2">
    <name type="scientific">Hortaea werneckii</name>
    <name type="common">Black yeast</name>
    <name type="synonym">Cladosporium werneckii</name>
    <dbReference type="NCBI Taxonomy" id="91943"/>
    <lineage>
        <taxon>Eukaryota</taxon>
        <taxon>Fungi</taxon>
        <taxon>Dikarya</taxon>
        <taxon>Ascomycota</taxon>
        <taxon>Pezizomycotina</taxon>
        <taxon>Dothideomycetes</taxon>
        <taxon>Dothideomycetidae</taxon>
        <taxon>Mycosphaerellales</taxon>
        <taxon>Teratosphaeriaceae</taxon>
        <taxon>Hortaea</taxon>
    </lineage>
</organism>
<dbReference type="EMBL" id="QWIN01000241">
    <property type="protein sequence ID" value="RMY55636.1"/>
    <property type="molecule type" value="Genomic_DNA"/>
</dbReference>
<gene>
    <name evidence="1" type="ORF">D0865_04065</name>
</gene>
<sequence>MSTHTQAFTLPENPPEYMPEDTGTWKVPMIMSKHTHVKGANMPNEDQVFRFLDLPAEMRNLVYRELLVWPSNRLERCWPQILRTCRQVNDEAKDIIYTENAAKVKVFIKGMGEYDPDRIFWFLDYRGGRAFDEDDNDNDCIDTFFSENLREYNFRCSPFLLKQASIQVDIELRGDEGDGRPQDVAIILSRVVYTLSSAFLHCKNLEKLKVCFYGLEVEVGDQFGKEVLWSLSKLGLPATALSIKGLHTSETTNWAEVITSCDPGSPVDVMLRLYQAHVGSQRLEDSLDLNEPAINIVTQAAYDEIDRPVGDCQDIYREEFISLTDHILDHEEEKCMIEISERLELWVKTTVQALETDAEVAKARIDAVMRKVRKVAELPES</sequence>
<evidence type="ECO:0008006" key="3">
    <source>
        <dbReference type="Google" id="ProtNLM"/>
    </source>
</evidence>
<reference evidence="1 2" key="1">
    <citation type="journal article" date="2018" name="BMC Genomics">
        <title>Genomic evidence for intraspecific hybridization in a clonal and extremely halotolerant yeast.</title>
        <authorList>
            <person name="Gostincar C."/>
            <person name="Stajich J.E."/>
            <person name="Zupancic J."/>
            <person name="Zalar P."/>
            <person name="Gunde-Cimerman N."/>
        </authorList>
    </citation>
    <scope>NUCLEOTIDE SEQUENCE [LARGE SCALE GENOMIC DNA]</scope>
    <source>
        <strain evidence="1 2">EXF-151</strain>
    </source>
</reference>
<protein>
    <recommendedName>
        <fullName evidence="3">F-box domain-containing protein</fullName>
    </recommendedName>
</protein>
<dbReference type="OrthoDB" id="5314997at2759"/>
<comment type="caution">
    <text evidence="1">The sequence shown here is derived from an EMBL/GenBank/DDBJ whole genome shotgun (WGS) entry which is preliminary data.</text>
</comment>
<dbReference type="AlphaFoldDB" id="A0A3M7CVE7"/>
<accession>A0A3M7CVE7</accession>
<proteinExistence type="predicted"/>